<reference evidence="2" key="1">
    <citation type="journal article" date="2017" name="Mycologia">
        <title>Fusarium algeriense, sp. nov., a novel toxigenic crown rot pathogen of durum wheat from Algeria is nested in the Fusarium burgessii species complex.</title>
        <authorList>
            <person name="Laraba I."/>
            <person name="Keddad A."/>
            <person name="Boureghda H."/>
            <person name="Abdallah N."/>
            <person name="Vaughan M.M."/>
            <person name="Proctor R.H."/>
            <person name="Busman M."/>
            <person name="O'Donnell K."/>
        </authorList>
    </citation>
    <scope>NUCLEOTIDE SEQUENCE</scope>
    <source>
        <strain evidence="2">NRRL 25174</strain>
    </source>
</reference>
<sequence length="868" mass="98282">MEDSKPRSNRSSEVPPVNTPNFEQSPEKHSSDKTGSPEMLWHFLEPPDDRMSKFIRADQDWDQDSSPSHKRNLLKHASEPKSKRISKPASYNNLENTIKDASYDYVTMPPTAIAKEGGPASASSVSNAQAQTQLDKSALQQAVLYFGDAIISLMCNESWFESVMLFHSPEFICRRITVALIGLLHSGSESVSVVEESERDRKNSPESISHEFRSQLARYICNEMQKSYRNQGKDNITRQLQVEHAIPLSILRTMQSLGICNQVKSDSGHKVYSVVAYICLFEGSLFSSFSLTLRQNLYDKFSPVLSYIEATILNSFSQGAKALGDGVSPAEVTLGATSSDQNRTVDIVTDWRPWEFLECQFGQQIPPLASIVTYTGFVSSAFAGTCSDYVEMFWPCTGPLFLKVLEKLVKARNTKAEYATIDDKTQKLRLRMSLSADGGVIVKATSSDDNLVQIAQLTVWICSAFRLGPESDTEHTYYNIGYIREVKEISLHSNYRFFQVYNHLRPIKPDQQSCWQEIVAPTAVLCQHFPIPERHDEVGLELPLGIFCAMTSVRHAVEFEGGIVMKSLDSMLVPIQRKNDIVQWHFVRGEDESRRFTYQDGISKCPGRAFIDTVNFETLRSTRAIVGWCRRARKVIGREDATYETIDYSTTKPLSYGLNISGGALGFQQFAAAQLNFTLGPKDTRVVFQRSGAFRKILQFAGRSHIMLHDTEEKRAWLVNADDVILHIIQARLSRNQPSNQLPSLLKYLDTAFKTLEQNEDWKLISSSESVSSMVTEIWSMLEMLLDKSTGLNKTPERSVRMPFQKEIFGFEFMGRMFSLAEDAERRRLLKYNSLHFDGPLHPGWEQGRSSTSYEQWVVLALRKPGIR</sequence>
<comment type="caution">
    <text evidence="2">The sequence shown here is derived from an EMBL/GenBank/DDBJ whole genome shotgun (WGS) entry which is preliminary data.</text>
</comment>
<proteinExistence type="predicted"/>
<evidence type="ECO:0000313" key="3">
    <source>
        <dbReference type="Proteomes" id="UP000730481"/>
    </source>
</evidence>
<dbReference type="EMBL" id="PVQB02000025">
    <property type="protein sequence ID" value="KAF4345568.1"/>
    <property type="molecule type" value="Genomic_DNA"/>
</dbReference>
<gene>
    <name evidence="2" type="ORF">FBEOM_518</name>
</gene>
<feature type="region of interest" description="Disordered" evidence="1">
    <location>
        <begin position="1"/>
        <end position="91"/>
    </location>
</feature>
<accession>A0A9P5E6Z0</accession>
<feature type="compositionally biased region" description="Basic and acidic residues" evidence="1">
    <location>
        <begin position="45"/>
        <end position="59"/>
    </location>
</feature>
<evidence type="ECO:0000256" key="1">
    <source>
        <dbReference type="SAM" id="MobiDB-lite"/>
    </source>
</evidence>
<protein>
    <submittedName>
        <fullName evidence="2">RSC complex subunit Rsc7</fullName>
    </submittedName>
</protein>
<dbReference type="Proteomes" id="UP000730481">
    <property type="component" value="Unassembled WGS sequence"/>
</dbReference>
<name>A0A9P5E6Z0_9HYPO</name>
<reference evidence="2" key="2">
    <citation type="submission" date="2020-02" db="EMBL/GenBank/DDBJ databases">
        <title>Identification and distribution of gene clusters putatively required for synthesis of sphingolipid metabolism inhibitors in phylogenetically diverse species of the filamentous fungus Fusarium.</title>
        <authorList>
            <person name="Kim H.-S."/>
            <person name="Busman M."/>
            <person name="Brown D.W."/>
            <person name="Divon H."/>
            <person name="Uhlig S."/>
            <person name="Proctor R.H."/>
        </authorList>
    </citation>
    <scope>NUCLEOTIDE SEQUENCE</scope>
    <source>
        <strain evidence="2">NRRL 25174</strain>
    </source>
</reference>
<evidence type="ECO:0000313" key="2">
    <source>
        <dbReference type="EMBL" id="KAF4345568.1"/>
    </source>
</evidence>
<keyword evidence="3" id="KW-1185">Reference proteome</keyword>
<organism evidence="2 3">
    <name type="scientific">Fusarium beomiforme</name>
    <dbReference type="NCBI Taxonomy" id="44412"/>
    <lineage>
        <taxon>Eukaryota</taxon>
        <taxon>Fungi</taxon>
        <taxon>Dikarya</taxon>
        <taxon>Ascomycota</taxon>
        <taxon>Pezizomycotina</taxon>
        <taxon>Sordariomycetes</taxon>
        <taxon>Hypocreomycetidae</taxon>
        <taxon>Hypocreales</taxon>
        <taxon>Nectriaceae</taxon>
        <taxon>Fusarium</taxon>
        <taxon>Fusarium burgessii species complex</taxon>
    </lineage>
</organism>
<dbReference type="OrthoDB" id="1577640at2759"/>
<dbReference type="AlphaFoldDB" id="A0A9P5E6Z0"/>